<evidence type="ECO:0000256" key="1">
    <source>
        <dbReference type="SAM" id="MobiDB-lite"/>
    </source>
</evidence>
<keyword evidence="3" id="KW-1185">Reference proteome</keyword>
<dbReference type="EMBL" id="CAJVAX010000021">
    <property type="protein sequence ID" value="CAG7655730.1"/>
    <property type="molecule type" value="Genomic_DNA"/>
</dbReference>
<reference evidence="2" key="1">
    <citation type="submission" date="2021-06" db="EMBL/GenBank/DDBJ databases">
        <authorList>
            <person name="Arsene-Ploetze F."/>
        </authorList>
    </citation>
    <scope>NUCLEOTIDE SEQUENCE</scope>
    <source>
        <strain evidence="2">SBRY1</strain>
    </source>
</reference>
<evidence type="ECO:0000313" key="2">
    <source>
        <dbReference type="EMBL" id="CAG7655730.1"/>
    </source>
</evidence>
<feature type="compositionally biased region" description="Basic residues" evidence="1">
    <location>
        <begin position="94"/>
        <end position="119"/>
    </location>
</feature>
<feature type="region of interest" description="Disordered" evidence="1">
    <location>
        <begin position="20"/>
        <end position="151"/>
    </location>
</feature>
<evidence type="ECO:0000313" key="3">
    <source>
        <dbReference type="Proteomes" id="UP001153328"/>
    </source>
</evidence>
<organism evidence="2 3">
    <name type="scientific">Actinacidiphila bryophytorum</name>
    <dbReference type="NCBI Taxonomy" id="1436133"/>
    <lineage>
        <taxon>Bacteria</taxon>
        <taxon>Bacillati</taxon>
        <taxon>Actinomycetota</taxon>
        <taxon>Actinomycetes</taxon>
        <taxon>Kitasatosporales</taxon>
        <taxon>Streptomycetaceae</taxon>
        <taxon>Actinacidiphila</taxon>
    </lineage>
</organism>
<feature type="compositionally biased region" description="Basic and acidic residues" evidence="1">
    <location>
        <begin position="136"/>
        <end position="145"/>
    </location>
</feature>
<dbReference type="AlphaFoldDB" id="A0A9W4H7C5"/>
<feature type="compositionally biased region" description="Basic residues" evidence="1">
    <location>
        <begin position="57"/>
        <end position="66"/>
    </location>
</feature>
<proteinExistence type="predicted"/>
<feature type="compositionally biased region" description="Basic and acidic residues" evidence="1">
    <location>
        <begin position="566"/>
        <end position="583"/>
    </location>
</feature>
<sequence length="637" mass="73906">MPERPETAVPISFTFLTCQQQRRNHRSNQRALSHAPRRRRDRQPPTSVQTHTAFPRLRLRRGRARGVRAGGHPEPGQGRGQPALAGQDRDRLLHRERRHPSLLRGGRQHRHPLVQRGRRPAVAAGRPRRDLRRHPGHAELGDRLRQGLPDPGLGERHQLDERVLHHHRDRWQRDTFRKRFRALCPDLHDPAGHPMGSLALGVPGLRQHRHRQRRLQHHERGTEQDRDRLLHRERRHPGLLRGGRQQRHPLVERRGRPAVAAGRPGLVAEHLRCAAQLGNRLRQGLPDPGLGQRHQLDQRVLHHHRSRRHRADHADRHRALRADVRHPARHPVRLLAVGVPGLHRRQRQHHRDHDRRDDRRDHHSPHRRRDPAVVQQTGHLLDLPERQQLRRLHPVQGLRRGPGDPLGDQRRQRLGGPGLDRGRPRRDRPHHQGRPAVGPGLRDGVPDPDVRGRHQLDQHLLHHHGQGLQGDPDRGRQRALRADVRHRAQQRLRLLAVDLRRVRHRRQPHRAAGHPAEPGQPRTPGVERRVQRGRGHQAGHRQVDPGHRRRPERRAGVLHQRRQHHDGRQRQPGDRGQEGERRGPPVHLGPDQHLRPLQLHLRPRRGADQGVRHPGPVARVLDAGLQLQDRHAVAQLR</sequence>
<feature type="compositionally biased region" description="Basic residues" evidence="1">
    <location>
        <begin position="423"/>
        <end position="433"/>
    </location>
</feature>
<accession>A0A9W4H7C5</accession>
<feature type="region of interest" description="Disordered" evidence="1">
    <location>
        <begin position="505"/>
        <end position="592"/>
    </location>
</feature>
<feature type="compositionally biased region" description="Basic residues" evidence="1">
    <location>
        <begin position="342"/>
        <end position="353"/>
    </location>
</feature>
<feature type="region of interest" description="Disordered" evidence="1">
    <location>
        <begin position="321"/>
        <end position="452"/>
    </location>
</feature>
<comment type="caution">
    <text evidence="2">The sequence shown here is derived from an EMBL/GenBank/DDBJ whole genome shotgun (WGS) entry which is preliminary data.</text>
</comment>
<gene>
    <name evidence="2" type="ORF">SBRY_70221</name>
</gene>
<protein>
    <submittedName>
        <fullName evidence="2">Uncharacterized protein</fullName>
    </submittedName>
</protein>
<name>A0A9W4H7C5_9ACTN</name>
<dbReference type="Proteomes" id="UP001153328">
    <property type="component" value="Unassembled WGS sequence"/>
</dbReference>